<dbReference type="InterPro" id="IPR036390">
    <property type="entry name" value="WH_DNA-bd_sf"/>
</dbReference>
<dbReference type="GO" id="GO:0003700">
    <property type="term" value="F:DNA-binding transcription factor activity"/>
    <property type="evidence" value="ECO:0007669"/>
    <property type="project" value="InterPro"/>
</dbReference>
<evidence type="ECO:0000256" key="3">
    <source>
        <dbReference type="ARBA" id="ARBA00023125"/>
    </source>
</evidence>
<evidence type="ECO:0000256" key="4">
    <source>
        <dbReference type="ARBA" id="ARBA00023163"/>
    </source>
</evidence>
<dbReference type="Pfam" id="PF00126">
    <property type="entry name" value="HTH_1"/>
    <property type="match status" value="1"/>
</dbReference>
<dbReference type="PANTHER" id="PTHR30126">
    <property type="entry name" value="HTH-TYPE TRANSCRIPTIONAL REGULATOR"/>
    <property type="match status" value="1"/>
</dbReference>
<dbReference type="PRINTS" id="PR00039">
    <property type="entry name" value="HTHLYSR"/>
</dbReference>
<dbReference type="PATRIC" id="fig|49338.4.peg.5322"/>
<proteinExistence type="inferred from homology"/>
<dbReference type="InterPro" id="IPR036388">
    <property type="entry name" value="WH-like_DNA-bd_sf"/>
</dbReference>
<organism evidence="6">
    <name type="scientific">Desulfitobacterium hafniense</name>
    <name type="common">Desulfitobacterium frappieri</name>
    <dbReference type="NCBI Taxonomy" id="49338"/>
    <lineage>
        <taxon>Bacteria</taxon>
        <taxon>Bacillati</taxon>
        <taxon>Bacillota</taxon>
        <taxon>Clostridia</taxon>
        <taxon>Eubacteriales</taxon>
        <taxon>Desulfitobacteriaceae</taxon>
        <taxon>Desulfitobacterium</taxon>
    </lineage>
</organism>
<keyword evidence="2" id="KW-0805">Transcription regulation</keyword>
<reference evidence="6" key="1">
    <citation type="submission" date="2014-07" db="EMBL/GenBank/DDBJ databases">
        <authorList>
            <person name="Hornung V.Bastian."/>
        </authorList>
    </citation>
    <scope>NUCLEOTIDE SEQUENCE</scope>
    <source>
        <strain evidence="6">PCE-S</strain>
    </source>
</reference>
<dbReference type="AlphaFoldDB" id="A0A098B8Y7"/>
<dbReference type="PROSITE" id="PS50931">
    <property type="entry name" value="HTH_LYSR"/>
    <property type="match status" value="1"/>
</dbReference>
<name>A0A098B8Y7_DESHA</name>
<dbReference type="GO" id="GO:0000976">
    <property type="term" value="F:transcription cis-regulatory region binding"/>
    <property type="evidence" value="ECO:0007669"/>
    <property type="project" value="TreeGrafter"/>
</dbReference>
<keyword evidence="4" id="KW-0804">Transcription</keyword>
<evidence type="ECO:0000256" key="2">
    <source>
        <dbReference type="ARBA" id="ARBA00023015"/>
    </source>
</evidence>
<feature type="domain" description="HTH lysR-type" evidence="5">
    <location>
        <begin position="52"/>
        <end position="109"/>
    </location>
</feature>
<keyword evidence="3" id="KW-0238">DNA-binding</keyword>
<evidence type="ECO:0000313" key="6">
    <source>
        <dbReference type="EMBL" id="CDX04835.1"/>
    </source>
</evidence>
<evidence type="ECO:0000256" key="1">
    <source>
        <dbReference type="ARBA" id="ARBA00009437"/>
    </source>
</evidence>
<dbReference type="CDD" id="cd05466">
    <property type="entry name" value="PBP2_LTTR_substrate"/>
    <property type="match status" value="1"/>
</dbReference>
<dbReference type="EMBL" id="LK996017">
    <property type="protein sequence ID" value="CDX04835.1"/>
    <property type="molecule type" value="Genomic_DNA"/>
</dbReference>
<evidence type="ECO:0000259" key="5">
    <source>
        <dbReference type="PROSITE" id="PS50931"/>
    </source>
</evidence>
<gene>
    <name evidence="6" type="ORF">DPCES_4949</name>
</gene>
<sequence>MHSKGLQYNISRKVKVQTFSMELPGYNSAVRILLLIVADKKIRFRFGMVMDMRIEQLEYVKEVANCKSLVEAARRLHVTQPCLTNAINSLEDELGVDIFVRSKAGAKLTLAGQEVLKISGLILDQVDELYRLSGKHQSRQEIHLAVAPAVSNSAILEIIEDYRKSMPAAPIYVHETRPEKIFTALTRSNRSIGIFNNSWLSAIDQAEFDIELLYEDKFCVFASCKSPLHGQGSLTIKEVLEHYPVATPICDQDILAGYLNHPKLSLISSGLYNFSDRESLKSMVVSDKAITCLPSSFAYRDLYVENALWAPLKVSDFDAPVNFYMAYPRRKLTHAESTFIECTRAFYKRWEPVV</sequence>
<comment type="similarity">
    <text evidence="1">Belongs to the LysR transcriptional regulatory family.</text>
</comment>
<dbReference type="SUPFAM" id="SSF46785">
    <property type="entry name" value="Winged helix' DNA-binding domain"/>
    <property type="match status" value="1"/>
</dbReference>
<dbReference type="Gene3D" id="3.40.190.290">
    <property type="match status" value="1"/>
</dbReference>
<dbReference type="InterPro" id="IPR005119">
    <property type="entry name" value="LysR_subst-bd"/>
</dbReference>
<dbReference type="InterPro" id="IPR000847">
    <property type="entry name" value="LysR_HTH_N"/>
</dbReference>
<dbReference type="Gene3D" id="1.10.10.10">
    <property type="entry name" value="Winged helix-like DNA-binding domain superfamily/Winged helix DNA-binding domain"/>
    <property type="match status" value="1"/>
</dbReference>
<accession>A0A098B8Y7</accession>
<dbReference type="PANTHER" id="PTHR30126:SF40">
    <property type="entry name" value="HTH-TYPE TRANSCRIPTIONAL REGULATOR GLTR"/>
    <property type="match status" value="1"/>
</dbReference>
<dbReference type="Pfam" id="PF03466">
    <property type="entry name" value="LysR_substrate"/>
    <property type="match status" value="1"/>
</dbReference>
<protein>
    <submittedName>
        <fullName evidence="6">Transcriptional regulator, LysR</fullName>
    </submittedName>
</protein>
<dbReference type="SUPFAM" id="SSF53850">
    <property type="entry name" value="Periplasmic binding protein-like II"/>
    <property type="match status" value="1"/>
</dbReference>